<reference evidence="3 4" key="1">
    <citation type="submission" date="2019-06" db="EMBL/GenBank/DDBJ databases">
        <title>Whole genome shotgun sequence of Halomonas halmophila NBRC 15537.</title>
        <authorList>
            <person name="Hosoyama A."/>
            <person name="Uohara A."/>
            <person name="Ohji S."/>
            <person name="Ichikawa N."/>
        </authorList>
    </citation>
    <scope>NUCLEOTIDE SEQUENCE [LARGE SCALE GENOMIC DNA]</scope>
    <source>
        <strain evidence="3 4">NBRC 15537</strain>
    </source>
</reference>
<gene>
    <name evidence="3" type="ORF">HHA01_07850</name>
</gene>
<accession>A0A4Y4F3Z2</accession>
<dbReference type="Proteomes" id="UP000319812">
    <property type="component" value="Unassembled WGS sequence"/>
</dbReference>
<feature type="region of interest" description="Disordered" evidence="1">
    <location>
        <begin position="123"/>
        <end position="144"/>
    </location>
</feature>
<evidence type="ECO:0008006" key="5">
    <source>
        <dbReference type="Google" id="ProtNLM"/>
    </source>
</evidence>
<keyword evidence="4" id="KW-1185">Reference proteome</keyword>
<feature type="signal peptide" evidence="2">
    <location>
        <begin position="1"/>
        <end position="27"/>
    </location>
</feature>
<name>A0A4Y4F3Z2_9GAMM</name>
<dbReference type="AlphaFoldDB" id="A0A4Y4F3Z2"/>
<dbReference type="PROSITE" id="PS51257">
    <property type="entry name" value="PROKAR_LIPOPROTEIN"/>
    <property type="match status" value="1"/>
</dbReference>
<feature type="chain" id="PRO_5021266082" description="Alginate export domain-containing protein" evidence="2">
    <location>
        <begin position="28"/>
        <end position="338"/>
    </location>
</feature>
<comment type="caution">
    <text evidence="3">The sequence shown here is derived from an EMBL/GenBank/DDBJ whole genome shotgun (WGS) entry which is preliminary data.</text>
</comment>
<organism evidence="3 4">
    <name type="scientific">Halomonas halmophila</name>
    <dbReference type="NCBI Taxonomy" id="252"/>
    <lineage>
        <taxon>Bacteria</taxon>
        <taxon>Pseudomonadati</taxon>
        <taxon>Pseudomonadota</taxon>
        <taxon>Gammaproteobacteria</taxon>
        <taxon>Oceanospirillales</taxon>
        <taxon>Halomonadaceae</taxon>
        <taxon>Halomonas</taxon>
    </lineage>
</organism>
<proteinExistence type="predicted"/>
<keyword evidence="2" id="KW-0732">Signal</keyword>
<evidence type="ECO:0000256" key="2">
    <source>
        <dbReference type="SAM" id="SignalP"/>
    </source>
</evidence>
<evidence type="ECO:0000313" key="3">
    <source>
        <dbReference type="EMBL" id="GED21808.1"/>
    </source>
</evidence>
<evidence type="ECO:0000313" key="4">
    <source>
        <dbReference type="Proteomes" id="UP000319812"/>
    </source>
</evidence>
<evidence type="ECO:0000256" key="1">
    <source>
        <dbReference type="SAM" id="MobiDB-lite"/>
    </source>
</evidence>
<dbReference type="EMBL" id="BJOC01000012">
    <property type="protein sequence ID" value="GED21808.1"/>
    <property type="molecule type" value="Genomic_DNA"/>
</dbReference>
<protein>
    <recommendedName>
        <fullName evidence="5">Alginate export domain-containing protein</fullName>
    </recommendedName>
</protein>
<sequence length="338" mass="39678">MTDKDFLSMRKTLMTILLISACYTAHGEDDTAAQPDSDLPTWADEQLTPFHEDVSNWVETTSRRIDSFFGTTDAFTVDTDSYLRISTGGEWRQGQEFDDDWGARFRLDLPTSEKRLRLIIESEPEETRGTLGEQDTELPSDRPDGLESLRIGLNRLGDRDKTKRWKTEVGAGIRVRLPLDPYARVATQRLWTLNDGPWRLESDNRLSWFNHEGYSARTRWDLGRSLDENRHLRFITNVQWREEVDNLEYSETVELNRRLNKRSALRHTLAVIGASGSHPRMEDAYLQTRYRRDVHKGILFLDVAPSVHFPHEYDHDPRWQMNLSLEMYFRRHFDRAVF</sequence>